<dbReference type="InterPro" id="IPR036249">
    <property type="entry name" value="Thioredoxin-like_sf"/>
</dbReference>
<dbReference type="KEGG" id="smax:FJR03_04030"/>
<dbReference type="RefSeq" id="WP_193114373.1">
    <property type="nucleotide sequence ID" value="NZ_CP041165.1"/>
</dbReference>
<dbReference type="SUPFAM" id="SSF52833">
    <property type="entry name" value="Thioredoxin-like"/>
    <property type="match status" value="1"/>
</dbReference>
<dbReference type="PANTHER" id="PTHR35272:SF3">
    <property type="entry name" value="THIOL:DISULFIDE INTERCHANGE PROTEIN DSBC"/>
    <property type="match status" value="1"/>
</dbReference>
<name>A0A7M1AU47_9BACT</name>
<gene>
    <name evidence="3" type="ORF">FJR03_04030</name>
</gene>
<dbReference type="InterPro" id="IPR012336">
    <property type="entry name" value="Thioredoxin-like_fold"/>
</dbReference>
<evidence type="ECO:0000313" key="3">
    <source>
        <dbReference type="EMBL" id="QOP40953.1"/>
    </source>
</evidence>
<sequence length="276" mass="31593">MLSTLRLLSITVLLSSVLSANTNEKIEEFLTDKFEENKRIESIEVKVKERVPLKELKGWNGYIVEVEAYLKENPKRQVKQRMVWFSNGQMITKELTDMDSGRSLVEKVKPKFESRFYKKENLIYGDANSKHKVALFSDPLCPFCKGFVPGAIKDMKKDPKKFAVYYYHMPLERIHPASVHIVKMAAAAELKGVKDVTLKMYDIKINPREKDVNKILEAFNKAVGTTLTQKDINTPKVLQHVNSDFDIANELMVAGTPTVYVDGKLDETKKGYKKVK</sequence>
<feature type="signal peptide" evidence="1">
    <location>
        <begin position="1"/>
        <end position="20"/>
    </location>
</feature>
<dbReference type="Proteomes" id="UP000593910">
    <property type="component" value="Chromosome"/>
</dbReference>
<dbReference type="CDD" id="cd02972">
    <property type="entry name" value="DsbA_family"/>
    <property type="match status" value="1"/>
</dbReference>
<reference evidence="3 4" key="1">
    <citation type="submission" date="2019-06" db="EMBL/GenBank/DDBJ databases">
        <title>Sulfurimonas gotlandica sp. nov., a chemoautotrophic and psychrotolerant epsilonproteobacterium isolated from a pelagic redoxcline, and an emended description of the genus Sulfurimonas.</title>
        <authorList>
            <person name="Wang S."/>
            <person name="Jiang L."/>
            <person name="Shao Z."/>
        </authorList>
    </citation>
    <scope>NUCLEOTIDE SEQUENCE [LARGE SCALE GENOMIC DNA]</scope>
    <source>
        <strain evidence="3 4">B2</strain>
    </source>
</reference>
<dbReference type="PANTHER" id="PTHR35272">
    <property type="entry name" value="THIOL:DISULFIDE INTERCHANGE PROTEIN DSBC-RELATED"/>
    <property type="match status" value="1"/>
</dbReference>
<dbReference type="AlphaFoldDB" id="A0A7M1AU47"/>
<dbReference type="Gene3D" id="3.40.30.10">
    <property type="entry name" value="Glutaredoxin"/>
    <property type="match status" value="1"/>
</dbReference>
<proteinExistence type="predicted"/>
<accession>A0A7M1AU47</accession>
<evidence type="ECO:0000313" key="4">
    <source>
        <dbReference type="Proteomes" id="UP000593910"/>
    </source>
</evidence>
<dbReference type="InterPro" id="IPR051470">
    <property type="entry name" value="Thiol:disulfide_interchange"/>
</dbReference>
<evidence type="ECO:0000259" key="2">
    <source>
        <dbReference type="Pfam" id="PF13462"/>
    </source>
</evidence>
<keyword evidence="4" id="KW-1185">Reference proteome</keyword>
<protein>
    <submittedName>
        <fullName evidence="3">Disulfide bond formation protein DsbA</fullName>
    </submittedName>
</protein>
<keyword evidence="1" id="KW-0732">Signal</keyword>
<feature type="chain" id="PRO_5032567751" evidence="1">
    <location>
        <begin position="21"/>
        <end position="276"/>
    </location>
</feature>
<feature type="domain" description="Thioredoxin-like fold" evidence="2">
    <location>
        <begin position="120"/>
        <end position="274"/>
    </location>
</feature>
<organism evidence="3 4">
    <name type="scientific">Sulfurimonas marina</name>
    <dbReference type="NCBI Taxonomy" id="2590551"/>
    <lineage>
        <taxon>Bacteria</taxon>
        <taxon>Pseudomonadati</taxon>
        <taxon>Campylobacterota</taxon>
        <taxon>Epsilonproteobacteria</taxon>
        <taxon>Campylobacterales</taxon>
        <taxon>Sulfurimonadaceae</taxon>
        <taxon>Sulfurimonas</taxon>
    </lineage>
</organism>
<dbReference type="EMBL" id="CP041165">
    <property type="protein sequence ID" value="QOP40953.1"/>
    <property type="molecule type" value="Genomic_DNA"/>
</dbReference>
<dbReference type="Pfam" id="PF13462">
    <property type="entry name" value="Thioredoxin_4"/>
    <property type="match status" value="1"/>
</dbReference>
<evidence type="ECO:0000256" key="1">
    <source>
        <dbReference type="SAM" id="SignalP"/>
    </source>
</evidence>